<dbReference type="CDD" id="cd00637">
    <property type="entry name" value="7tm_classA_rhodopsin-like"/>
    <property type="match status" value="1"/>
</dbReference>
<dbReference type="AlphaFoldDB" id="A0AAU9WE74"/>
<evidence type="ECO:0000256" key="7">
    <source>
        <dbReference type="ARBA" id="ARBA00023224"/>
    </source>
</evidence>
<keyword evidence="3 9" id="KW-1133">Transmembrane helix</keyword>
<dbReference type="SMART" id="SM01381">
    <property type="entry name" value="7TM_GPCR_Srsx"/>
    <property type="match status" value="1"/>
</dbReference>
<feature type="domain" description="G-protein coupled receptors family 1 profile" evidence="10">
    <location>
        <begin position="49"/>
        <end position="320"/>
    </location>
</feature>
<evidence type="ECO:0000256" key="9">
    <source>
        <dbReference type="SAM" id="Phobius"/>
    </source>
</evidence>
<dbReference type="PANTHER" id="PTHR24243">
    <property type="entry name" value="G-PROTEIN COUPLED RECEPTOR"/>
    <property type="match status" value="1"/>
</dbReference>
<feature type="transmembrane region" description="Helical" evidence="9">
    <location>
        <begin position="258"/>
        <end position="281"/>
    </location>
</feature>
<keyword evidence="4 8" id="KW-0297">G-protein coupled receptor</keyword>
<dbReference type="SUPFAM" id="SSF81321">
    <property type="entry name" value="Family A G protein-coupled receptor-like"/>
    <property type="match status" value="1"/>
</dbReference>
<dbReference type="PRINTS" id="PR00237">
    <property type="entry name" value="GPCRRHODOPSN"/>
</dbReference>
<evidence type="ECO:0000259" key="10">
    <source>
        <dbReference type="PROSITE" id="PS50262"/>
    </source>
</evidence>
<feature type="transmembrane region" description="Helical" evidence="9">
    <location>
        <begin position="115"/>
        <end position="136"/>
    </location>
</feature>
<organism evidence="11 12">
    <name type="scientific">Pocillopora meandrina</name>
    <dbReference type="NCBI Taxonomy" id="46732"/>
    <lineage>
        <taxon>Eukaryota</taxon>
        <taxon>Metazoa</taxon>
        <taxon>Cnidaria</taxon>
        <taxon>Anthozoa</taxon>
        <taxon>Hexacorallia</taxon>
        <taxon>Scleractinia</taxon>
        <taxon>Astrocoeniina</taxon>
        <taxon>Pocilloporidae</taxon>
        <taxon>Pocillopora</taxon>
    </lineage>
</organism>
<comment type="subcellular location">
    <subcellularLocation>
        <location evidence="1">Membrane</location>
        <topology evidence="1">Multi-pass membrane protein</topology>
    </subcellularLocation>
</comment>
<sequence>MDSFDKNISYPRYVAPNVTNPTCPTNDSTVEMVAKASAYSIILVVSLVGNTFLILSIRKNKQSRKSIHYLVFNMAVSDLFNPFTLMPIHLVQIISGSVSWKVVRPWLLGSILCKLSYFLIDVSLVVSIESLLLISVDRFIAVLFPLKAKLISSKVRLVGVLCTWIVAIMVHAPYFYAYKLTPEGNEVVCRLNWGPAFDHEETHKGFVTATFITFVLVPIGVMAIVYGTIAWKLKRSNIKQKQQLGCRHKLRDEQRKKIVRMSVAIIVAFSFCTIPLSVYLFARIFLWDRGLPPICAFQTVIPFVVVFLLHSWSAVNPCVCLIFNSKYRSGLRQIPSFLSSQRISANERSIRMETKNYTINKRLSK</sequence>
<dbReference type="Gene3D" id="1.20.1070.10">
    <property type="entry name" value="Rhodopsin 7-helix transmembrane proteins"/>
    <property type="match status" value="1"/>
</dbReference>
<evidence type="ECO:0000256" key="4">
    <source>
        <dbReference type="ARBA" id="ARBA00023040"/>
    </source>
</evidence>
<keyword evidence="6 8" id="KW-0675">Receptor</keyword>
<dbReference type="Pfam" id="PF00001">
    <property type="entry name" value="7tm_1"/>
    <property type="match status" value="1"/>
</dbReference>
<keyword evidence="12" id="KW-1185">Reference proteome</keyword>
<evidence type="ECO:0000256" key="6">
    <source>
        <dbReference type="ARBA" id="ARBA00023170"/>
    </source>
</evidence>
<name>A0AAU9WE74_9CNID</name>
<feature type="transmembrane region" description="Helical" evidence="9">
    <location>
        <begin position="157"/>
        <end position="176"/>
    </location>
</feature>
<evidence type="ECO:0000256" key="8">
    <source>
        <dbReference type="RuleBase" id="RU000688"/>
    </source>
</evidence>
<dbReference type="PROSITE" id="PS00237">
    <property type="entry name" value="G_PROTEIN_RECEP_F1_1"/>
    <property type="match status" value="1"/>
</dbReference>
<keyword evidence="7 8" id="KW-0807">Transducer</keyword>
<dbReference type="EMBL" id="CALNXJ010000014">
    <property type="protein sequence ID" value="CAH3114082.1"/>
    <property type="molecule type" value="Genomic_DNA"/>
</dbReference>
<keyword evidence="5 9" id="KW-0472">Membrane</keyword>
<evidence type="ECO:0000256" key="2">
    <source>
        <dbReference type="ARBA" id="ARBA00022692"/>
    </source>
</evidence>
<feature type="transmembrane region" description="Helical" evidence="9">
    <location>
        <begin position="36"/>
        <end position="57"/>
    </location>
</feature>
<accession>A0AAU9WE74</accession>
<keyword evidence="2 8" id="KW-0812">Transmembrane</keyword>
<evidence type="ECO:0000256" key="1">
    <source>
        <dbReference type="ARBA" id="ARBA00004141"/>
    </source>
</evidence>
<protein>
    <recommendedName>
        <fullName evidence="10">G-protein coupled receptors family 1 profile domain-containing protein</fullName>
    </recommendedName>
</protein>
<dbReference type="GO" id="GO:0016020">
    <property type="term" value="C:membrane"/>
    <property type="evidence" value="ECO:0007669"/>
    <property type="project" value="UniProtKB-SubCell"/>
</dbReference>
<dbReference type="InterPro" id="IPR017452">
    <property type="entry name" value="GPCR_Rhodpsn_7TM"/>
</dbReference>
<comment type="similarity">
    <text evidence="8">Belongs to the G-protein coupled receptor 1 family.</text>
</comment>
<evidence type="ECO:0000256" key="3">
    <source>
        <dbReference type="ARBA" id="ARBA00022989"/>
    </source>
</evidence>
<comment type="caution">
    <text evidence="11">The sequence shown here is derived from an EMBL/GenBank/DDBJ whole genome shotgun (WGS) entry which is preliminary data.</text>
</comment>
<dbReference type="Proteomes" id="UP001159428">
    <property type="component" value="Unassembled WGS sequence"/>
</dbReference>
<dbReference type="GO" id="GO:0004930">
    <property type="term" value="F:G protein-coupled receptor activity"/>
    <property type="evidence" value="ECO:0007669"/>
    <property type="project" value="UniProtKB-KW"/>
</dbReference>
<feature type="transmembrane region" description="Helical" evidence="9">
    <location>
        <begin position="301"/>
        <end position="323"/>
    </location>
</feature>
<evidence type="ECO:0000313" key="12">
    <source>
        <dbReference type="Proteomes" id="UP001159428"/>
    </source>
</evidence>
<reference evidence="11 12" key="1">
    <citation type="submission" date="2022-05" db="EMBL/GenBank/DDBJ databases">
        <authorList>
            <consortium name="Genoscope - CEA"/>
            <person name="William W."/>
        </authorList>
    </citation>
    <scope>NUCLEOTIDE SEQUENCE [LARGE SCALE GENOMIC DNA]</scope>
</reference>
<gene>
    <name evidence="11" type="ORF">PMEA_00006048</name>
</gene>
<feature type="transmembrane region" description="Helical" evidence="9">
    <location>
        <begin position="206"/>
        <end position="231"/>
    </location>
</feature>
<feature type="transmembrane region" description="Helical" evidence="9">
    <location>
        <begin position="69"/>
        <end position="95"/>
    </location>
</feature>
<evidence type="ECO:0000313" key="11">
    <source>
        <dbReference type="EMBL" id="CAH3114082.1"/>
    </source>
</evidence>
<dbReference type="PANTHER" id="PTHR24243:SF208">
    <property type="entry name" value="PYROKININ-1 RECEPTOR"/>
    <property type="match status" value="1"/>
</dbReference>
<dbReference type="PROSITE" id="PS50262">
    <property type="entry name" value="G_PROTEIN_RECEP_F1_2"/>
    <property type="match status" value="1"/>
</dbReference>
<evidence type="ECO:0000256" key="5">
    <source>
        <dbReference type="ARBA" id="ARBA00023136"/>
    </source>
</evidence>
<dbReference type="InterPro" id="IPR000276">
    <property type="entry name" value="GPCR_Rhodpsn"/>
</dbReference>
<proteinExistence type="inferred from homology"/>